<comment type="similarity">
    <text evidence="1">Belongs to the CRP1/MDG1 family.</text>
</comment>
<comment type="caution">
    <text evidence="4">The sequence shown here is derived from an EMBL/GenBank/DDBJ whole genome shotgun (WGS) entry which is preliminary data.</text>
</comment>
<evidence type="ECO:0000313" key="5">
    <source>
        <dbReference type="Proteomes" id="UP000315522"/>
    </source>
</evidence>
<dbReference type="InterPro" id="IPR032640">
    <property type="entry name" value="AMPK1_CBM"/>
</dbReference>
<evidence type="ECO:0000259" key="3">
    <source>
        <dbReference type="Pfam" id="PF16561"/>
    </source>
</evidence>
<dbReference type="CDD" id="cd02859">
    <property type="entry name" value="E_set_AMPKbeta_like_N"/>
    <property type="match status" value="1"/>
</dbReference>
<dbReference type="Proteomes" id="UP000315522">
    <property type="component" value="Unassembled WGS sequence"/>
</dbReference>
<dbReference type="SUPFAM" id="SSF81296">
    <property type="entry name" value="E set domains"/>
    <property type="match status" value="1"/>
</dbReference>
<feature type="compositionally biased region" description="Basic residues" evidence="2">
    <location>
        <begin position="591"/>
        <end position="601"/>
    </location>
</feature>
<keyword evidence="5" id="KW-1185">Reference proteome</keyword>
<dbReference type="InterPro" id="IPR013783">
    <property type="entry name" value="Ig-like_fold"/>
</dbReference>
<sequence>MGSFVFKWEHPASEVYVTGTFDDWSKTEKLVKKGDVFEKDVTLPSAAEKIYYKFVVDGNWVTDHTAPQENDASGNLNNVLTTDRIIKHTPETAGIMSGVAPTSTTSHLAKDVPLEKAPLEHNGSSDLPGAFPETPAATERAEFSVNPLPTADGAVNPIQLHLARKSHTQATSPQTLSLPGSTMILSLSPQTKRRTFGVSPLPAFPGAVNPVKIAPGEKIPEPNSFTGNTITSAVRTDKASYENSGALGHAPVLPPVVTPQAERDQNGTGVLDLPPISSALIPESSLPIGATGAGTFDASPTIQSSGPQTTTANLAANVPLESTKVPEVVKESQAEAGVAPEASAVPEEVKEKSAVEKELLKEVPTAPSTAEGTGGQGTDKTEKGVVGDAAAAVGGAALAAGATAATYASGAASQLPESVTSKLPESIQNSIASINAGSSSGPKTTAIDTPEVVKESIAESGNAPEAAGNETAVLEKKAVEKELLSEVKPATATGESAPTSSSLKAEAVAGKQPESRDISPGTVPGSHTETQTAPTVTTGVGSATTEKKSTPATPPSLAPRPPRVPPAPPPQTRRRSGPASLESSRPSFIAKTKRIVSKWRT</sequence>
<feature type="compositionally biased region" description="Polar residues" evidence="2">
    <location>
        <begin position="525"/>
        <end position="544"/>
    </location>
</feature>
<gene>
    <name evidence="4" type="primary">MDG1</name>
    <name evidence="4" type="ORF">LAWI1_G007863</name>
</gene>
<dbReference type="Pfam" id="PF16561">
    <property type="entry name" value="AMPK1_CBM"/>
    <property type="match status" value="1"/>
</dbReference>
<organism evidence="4 5">
    <name type="scientific">Lachnellula willkommii</name>
    <dbReference type="NCBI Taxonomy" id="215461"/>
    <lineage>
        <taxon>Eukaryota</taxon>
        <taxon>Fungi</taxon>
        <taxon>Dikarya</taxon>
        <taxon>Ascomycota</taxon>
        <taxon>Pezizomycotina</taxon>
        <taxon>Leotiomycetes</taxon>
        <taxon>Helotiales</taxon>
        <taxon>Lachnaceae</taxon>
        <taxon>Lachnellula</taxon>
    </lineage>
</organism>
<dbReference type="GO" id="GO:0005737">
    <property type="term" value="C:cytoplasm"/>
    <property type="evidence" value="ECO:0007669"/>
    <property type="project" value="TreeGrafter"/>
</dbReference>
<dbReference type="GO" id="GO:0005634">
    <property type="term" value="C:nucleus"/>
    <property type="evidence" value="ECO:0007669"/>
    <property type="project" value="TreeGrafter"/>
</dbReference>
<proteinExistence type="inferred from homology"/>
<dbReference type="InterPro" id="IPR050827">
    <property type="entry name" value="CRP1_MDG1_kinase"/>
</dbReference>
<feature type="domain" description="AMP-activated protein kinase glycogen-binding" evidence="3">
    <location>
        <begin position="4"/>
        <end position="82"/>
    </location>
</feature>
<accession>A0A559M0Z2</accession>
<dbReference type="PANTHER" id="PTHR10343:SF81">
    <property type="entry name" value="CRUCIFORM DNA-RECOGNIZING PROTEIN 1-RELATED"/>
    <property type="match status" value="1"/>
</dbReference>
<dbReference type="GO" id="GO:0031588">
    <property type="term" value="C:nucleotide-activated protein kinase complex"/>
    <property type="evidence" value="ECO:0007669"/>
    <property type="project" value="TreeGrafter"/>
</dbReference>
<feature type="region of interest" description="Disordered" evidence="2">
    <location>
        <begin position="485"/>
        <end position="601"/>
    </location>
</feature>
<reference evidence="4 5" key="1">
    <citation type="submission" date="2018-05" db="EMBL/GenBank/DDBJ databases">
        <title>Genome sequencing and assembly of the regulated plant pathogen Lachnellula willkommii and related sister species for the development of diagnostic species identification markers.</title>
        <authorList>
            <person name="Giroux E."/>
            <person name="Bilodeau G."/>
        </authorList>
    </citation>
    <scope>NUCLEOTIDE SEQUENCE [LARGE SCALE GENOMIC DNA]</scope>
    <source>
        <strain evidence="4 5">CBS 172.35</strain>
    </source>
</reference>
<feature type="region of interest" description="Disordered" evidence="2">
    <location>
        <begin position="361"/>
        <end position="382"/>
    </location>
</feature>
<evidence type="ECO:0000256" key="1">
    <source>
        <dbReference type="ARBA" id="ARBA00038216"/>
    </source>
</evidence>
<evidence type="ECO:0000313" key="4">
    <source>
        <dbReference type="EMBL" id="TVY86626.1"/>
    </source>
</evidence>
<dbReference type="PANTHER" id="PTHR10343">
    <property type="entry name" value="5'-AMP-ACTIVATED PROTEIN KINASE , BETA SUBUNIT"/>
    <property type="match status" value="1"/>
</dbReference>
<dbReference type="InterPro" id="IPR014756">
    <property type="entry name" value="Ig_E-set"/>
</dbReference>
<dbReference type="Gene3D" id="2.60.40.10">
    <property type="entry name" value="Immunoglobulins"/>
    <property type="match status" value="1"/>
</dbReference>
<name>A0A559M0Z2_9HELO</name>
<feature type="compositionally biased region" description="Pro residues" evidence="2">
    <location>
        <begin position="552"/>
        <end position="571"/>
    </location>
</feature>
<protein>
    <submittedName>
        <fullName evidence="4">Signal transduction protein</fullName>
    </submittedName>
</protein>
<dbReference type="AlphaFoldDB" id="A0A559M0Z2"/>
<dbReference type="GO" id="GO:0007165">
    <property type="term" value="P:signal transduction"/>
    <property type="evidence" value="ECO:0007669"/>
    <property type="project" value="TreeGrafter"/>
</dbReference>
<dbReference type="EMBL" id="QGML01003268">
    <property type="protein sequence ID" value="TVY86626.1"/>
    <property type="molecule type" value="Genomic_DNA"/>
</dbReference>
<dbReference type="GO" id="GO:0019901">
    <property type="term" value="F:protein kinase binding"/>
    <property type="evidence" value="ECO:0007669"/>
    <property type="project" value="TreeGrafter"/>
</dbReference>
<feature type="region of interest" description="Disordered" evidence="2">
    <location>
        <begin position="118"/>
        <end position="139"/>
    </location>
</feature>
<evidence type="ECO:0000256" key="2">
    <source>
        <dbReference type="SAM" id="MobiDB-lite"/>
    </source>
</evidence>
<feature type="compositionally biased region" description="Polar residues" evidence="2">
    <location>
        <begin position="493"/>
        <end position="503"/>
    </location>
</feature>